<evidence type="ECO:0000256" key="5">
    <source>
        <dbReference type="ARBA" id="ARBA00022725"/>
    </source>
</evidence>
<reference evidence="11" key="1">
    <citation type="journal article" date="2015" name="BMC Genomics">
        <title>Candidate chemosensory genes identified in Colaphellus bowringi by antennal transcriptome analysis.</title>
        <authorList>
            <person name="Li X.M."/>
            <person name="Zhu X.Y."/>
            <person name="Wang Z.Q."/>
            <person name="Wang Y."/>
            <person name="He P."/>
            <person name="Chen G."/>
            <person name="Sun L."/>
            <person name="Deng D.G."/>
            <person name="Zhang Y.N."/>
        </authorList>
    </citation>
    <scope>NUCLEOTIDE SEQUENCE</scope>
</reference>
<evidence type="ECO:0000313" key="11">
    <source>
        <dbReference type="EMBL" id="ALR72555.1"/>
    </source>
</evidence>
<dbReference type="EMBL" id="KT381549">
    <property type="protein sequence ID" value="ALR72555.1"/>
    <property type="molecule type" value="mRNA"/>
</dbReference>
<feature type="transmembrane region" description="Helical" evidence="10">
    <location>
        <begin position="240"/>
        <end position="258"/>
    </location>
</feature>
<dbReference type="Pfam" id="PF02949">
    <property type="entry name" value="7tm_6"/>
    <property type="match status" value="1"/>
</dbReference>
<evidence type="ECO:0000256" key="7">
    <source>
        <dbReference type="ARBA" id="ARBA00023136"/>
    </source>
</evidence>
<sequence>MMVKQTKNEAKRFFRYIGMLFTPTQALGCYVLLRIKQHGIEKVREELLDEQFHYKSCGSFRPGKIFNDAKSFCDKFVVITIILYSLVVASAHISAYVTLNLAFEGEYFPANITCYDFMPNYFVIPFPTPTKSSCKNALTYMDVSLNVYATLLASYDTTFCSVLICFKTKLQILSGAMRSMRERVTTEMNLPLNSSLELDDPEVEAKLYEEIKQCARHLESLLSVCKQIEDIFKYGTLMQIVNALVIISSCMFVLSITPQSDPDFFVMIHYIIALFVQLFTVCYFGNEITEVADELNNSLYQSNWLSCSKRHKQCMIIMMSRMQKKIHVMIGKFSPLTMNMFVAVVKGALSYCAVFRAVDNAEI</sequence>
<evidence type="ECO:0000256" key="3">
    <source>
        <dbReference type="ARBA" id="ARBA00022606"/>
    </source>
</evidence>
<dbReference type="PANTHER" id="PTHR21137:SF35">
    <property type="entry name" value="ODORANT RECEPTOR 19A-RELATED"/>
    <property type="match status" value="1"/>
</dbReference>
<dbReference type="InterPro" id="IPR004117">
    <property type="entry name" value="7tm6_olfct_rcpt"/>
</dbReference>
<keyword evidence="4 10" id="KW-0812">Transmembrane</keyword>
<proteinExistence type="evidence at transcript level"/>
<dbReference type="AlphaFoldDB" id="A0A0S3J3D3"/>
<reference evidence="11" key="2">
    <citation type="submission" date="2015-08" db="EMBL/GenBank/DDBJ databases">
        <authorList>
            <person name="Babu N.S."/>
            <person name="Beckwith C.J."/>
            <person name="Beseler K.G."/>
            <person name="Brison A."/>
            <person name="Carone J.V."/>
            <person name="Caskin T.P."/>
            <person name="Diamond M."/>
            <person name="Durham M.E."/>
            <person name="Foxe J.M."/>
            <person name="Go M."/>
            <person name="Henderson B.A."/>
            <person name="Jones I.B."/>
            <person name="McGettigan J.A."/>
            <person name="Micheletti S.J."/>
            <person name="Nasrallah M.E."/>
            <person name="Ortiz D."/>
            <person name="Piller C.R."/>
            <person name="Privatt S.R."/>
            <person name="Schneider S.L."/>
            <person name="Sharp S."/>
            <person name="Smith T.C."/>
            <person name="Stanton J.D."/>
            <person name="Ullery H.E."/>
            <person name="Wilson R.J."/>
            <person name="Serrano M.G."/>
            <person name="Buck G."/>
            <person name="Lee V."/>
            <person name="Wang Y."/>
            <person name="Carvalho R."/>
            <person name="Voegtly L."/>
            <person name="Shi R."/>
            <person name="Duckworth R."/>
            <person name="Johnson A."/>
            <person name="Loviza R."/>
            <person name="Walstead R."/>
            <person name="Shah Z."/>
            <person name="Kiflezghi M."/>
            <person name="Wade K."/>
            <person name="Ball S.L."/>
            <person name="Bradley K.W."/>
            <person name="Asai D.J."/>
            <person name="Bowman C.A."/>
            <person name="Russell D.A."/>
            <person name="Pope W.H."/>
            <person name="Jacobs-Sera D."/>
            <person name="Hendrix R.W."/>
            <person name="Hatfull G.F."/>
        </authorList>
    </citation>
    <scope>NUCLEOTIDE SEQUENCE</scope>
</reference>
<dbReference type="GO" id="GO:0005886">
    <property type="term" value="C:plasma membrane"/>
    <property type="evidence" value="ECO:0007669"/>
    <property type="project" value="UniProtKB-SubCell"/>
</dbReference>
<comment type="subcellular location">
    <subcellularLocation>
        <location evidence="1 10">Cell membrane</location>
        <topology evidence="1 10">Multi-pass membrane protein</topology>
    </subcellularLocation>
</comment>
<evidence type="ECO:0000256" key="9">
    <source>
        <dbReference type="ARBA" id="ARBA00023224"/>
    </source>
</evidence>
<organism evidence="11">
    <name type="scientific">Colaphellus bowringi</name>
    <dbReference type="NCBI Taxonomy" id="561076"/>
    <lineage>
        <taxon>Eukaryota</taxon>
        <taxon>Metazoa</taxon>
        <taxon>Ecdysozoa</taxon>
        <taxon>Arthropoda</taxon>
        <taxon>Hexapoda</taxon>
        <taxon>Insecta</taxon>
        <taxon>Pterygota</taxon>
        <taxon>Neoptera</taxon>
        <taxon>Endopterygota</taxon>
        <taxon>Coleoptera</taxon>
        <taxon>Polyphaga</taxon>
        <taxon>Cucujiformia</taxon>
        <taxon>Chrysomeloidea</taxon>
        <taxon>Chrysomelidae</taxon>
        <taxon>Chrysomelinae</taxon>
        <taxon>Chrysomelini</taxon>
        <taxon>Colaphellus</taxon>
    </lineage>
</organism>
<evidence type="ECO:0000256" key="4">
    <source>
        <dbReference type="ARBA" id="ARBA00022692"/>
    </source>
</evidence>
<keyword evidence="8 10" id="KW-0675">Receptor</keyword>
<evidence type="ECO:0000256" key="8">
    <source>
        <dbReference type="ARBA" id="ARBA00023170"/>
    </source>
</evidence>
<protein>
    <recommendedName>
        <fullName evidence="10">Odorant receptor</fullName>
    </recommendedName>
</protein>
<keyword evidence="5 10" id="KW-0552">Olfaction</keyword>
<comment type="caution">
    <text evidence="10">Lacks conserved residue(s) required for the propagation of feature annotation.</text>
</comment>
<keyword evidence="7 10" id="KW-0472">Membrane</keyword>
<comment type="similarity">
    <text evidence="10">Belongs to the insect chemoreceptor superfamily. Heteromeric odorant receptor channel (TC 1.A.69) family.</text>
</comment>
<keyword evidence="6 10" id="KW-1133">Transmembrane helix</keyword>
<dbReference type="GO" id="GO:0005549">
    <property type="term" value="F:odorant binding"/>
    <property type="evidence" value="ECO:0007669"/>
    <property type="project" value="InterPro"/>
</dbReference>
<name>A0A0S3J3D3_9CUCU</name>
<accession>A0A0S3J3D3</accession>
<evidence type="ECO:0000256" key="10">
    <source>
        <dbReference type="RuleBase" id="RU351113"/>
    </source>
</evidence>
<evidence type="ECO:0000256" key="6">
    <source>
        <dbReference type="ARBA" id="ARBA00022989"/>
    </source>
</evidence>
<dbReference type="PANTHER" id="PTHR21137">
    <property type="entry name" value="ODORANT RECEPTOR"/>
    <property type="match status" value="1"/>
</dbReference>
<dbReference type="GO" id="GO:0007165">
    <property type="term" value="P:signal transduction"/>
    <property type="evidence" value="ECO:0007669"/>
    <property type="project" value="UniProtKB-KW"/>
</dbReference>
<dbReference type="GO" id="GO:0004984">
    <property type="term" value="F:olfactory receptor activity"/>
    <property type="evidence" value="ECO:0007669"/>
    <property type="project" value="InterPro"/>
</dbReference>
<evidence type="ECO:0000256" key="2">
    <source>
        <dbReference type="ARBA" id="ARBA00022475"/>
    </source>
</evidence>
<keyword evidence="3 10" id="KW-0716">Sensory transduction</keyword>
<keyword evidence="2" id="KW-1003">Cell membrane</keyword>
<evidence type="ECO:0000256" key="1">
    <source>
        <dbReference type="ARBA" id="ARBA00004651"/>
    </source>
</evidence>
<feature type="transmembrane region" description="Helical" evidence="10">
    <location>
        <begin position="13"/>
        <end position="33"/>
    </location>
</feature>
<feature type="transmembrane region" description="Helical" evidence="10">
    <location>
        <begin position="264"/>
        <end position="285"/>
    </location>
</feature>
<feature type="transmembrane region" description="Helical" evidence="10">
    <location>
        <begin position="76"/>
        <end position="99"/>
    </location>
</feature>
<keyword evidence="9 10" id="KW-0807">Transducer</keyword>